<keyword evidence="4" id="KW-0699">rRNA-binding</keyword>
<sequence>MWSRGCTPAFVKVVKNKQYFKRFQVKSKRRRQGKTDFRARKALIHQDRNKYNTPKYRLIVRFTNKDIICQENGGSGRFRERRFPGYNRESSQFKADVHRRHIFGLHVADYMNSLKDENSDQYQKQFSRFIKNGIAPDNFEAMYKSAHAAIRSDPSPTKKKEKKTDVKPKRWTKVKLARSSRQNRVQQRKTAFLKTIQAEPEE</sequence>
<evidence type="ECO:0000256" key="6">
    <source>
        <dbReference type="ARBA" id="ARBA00023274"/>
    </source>
</evidence>
<dbReference type="AlphaFoldDB" id="A0A8S2CN39"/>
<dbReference type="SUPFAM" id="SSF53137">
    <property type="entry name" value="Translational machinery components"/>
    <property type="match status" value="1"/>
</dbReference>
<dbReference type="GO" id="GO:0022625">
    <property type="term" value="C:cytosolic large ribosomal subunit"/>
    <property type="evidence" value="ECO:0007669"/>
    <property type="project" value="TreeGrafter"/>
</dbReference>
<dbReference type="GO" id="GO:0003735">
    <property type="term" value="F:structural constituent of ribosome"/>
    <property type="evidence" value="ECO:0007669"/>
    <property type="project" value="InterPro"/>
</dbReference>
<accession>A0A8S2CN39</accession>
<comment type="caution">
    <text evidence="9">The sequence shown here is derived from an EMBL/GenBank/DDBJ whole genome shotgun (WGS) entry which is preliminary data.</text>
</comment>
<reference evidence="9" key="1">
    <citation type="submission" date="2021-02" db="EMBL/GenBank/DDBJ databases">
        <authorList>
            <person name="Nowell W R."/>
        </authorList>
    </citation>
    <scope>NUCLEOTIDE SEQUENCE</scope>
</reference>
<dbReference type="EMBL" id="CAJNOK010000014">
    <property type="protein sequence ID" value="CAF0722607.1"/>
    <property type="molecule type" value="Genomic_DNA"/>
</dbReference>
<organism evidence="9 11">
    <name type="scientific">Didymodactylos carnosus</name>
    <dbReference type="NCBI Taxonomy" id="1234261"/>
    <lineage>
        <taxon>Eukaryota</taxon>
        <taxon>Metazoa</taxon>
        <taxon>Spiralia</taxon>
        <taxon>Gnathifera</taxon>
        <taxon>Rotifera</taxon>
        <taxon>Eurotatoria</taxon>
        <taxon>Bdelloidea</taxon>
        <taxon>Philodinida</taxon>
        <taxon>Philodinidae</taxon>
        <taxon>Didymodactylos</taxon>
    </lineage>
</organism>
<feature type="compositionally biased region" description="Basic and acidic residues" evidence="7">
    <location>
        <begin position="156"/>
        <end position="168"/>
    </location>
</feature>
<dbReference type="PANTHER" id="PTHR23410:SF12">
    <property type="entry name" value="LARGE RIBOSOMAL SUBUNIT PROTEIN UL18"/>
    <property type="match status" value="1"/>
</dbReference>
<feature type="domain" description="Large ribosomal subunit protein uL18 C-terminal eukaryotes" evidence="8">
    <location>
        <begin position="140"/>
        <end position="193"/>
    </location>
</feature>
<comment type="similarity">
    <text evidence="2">Belongs to the universal ribosomal protein uL18 family.</text>
</comment>
<evidence type="ECO:0000259" key="8">
    <source>
        <dbReference type="Pfam" id="PF14204"/>
    </source>
</evidence>
<name>A0A8S2CN39_9BILA</name>
<dbReference type="EMBL" id="CAJOBA010000014">
    <property type="protein sequence ID" value="CAF3494532.1"/>
    <property type="molecule type" value="Genomic_DNA"/>
</dbReference>
<keyword evidence="4" id="KW-0694">RNA-binding</keyword>
<dbReference type="Pfam" id="PF17144">
    <property type="entry name" value="Ribosomal_L5e"/>
    <property type="match status" value="1"/>
</dbReference>
<keyword evidence="3" id="KW-0963">Cytoplasm</keyword>
<dbReference type="PANTHER" id="PTHR23410">
    <property type="entry name" value="RIBOSOMAL PROTEIN L5-RELATED"/>
    <property type="match status" value="1"/>
</dbReference>
<dbReference type="GO" id="GO:0008097">
    <property type="term" value="F:5S rRNA binding"/>
    <property type="evidence" value="ECO:0007669"/>
    <property type="project" value="InterPro"/>
</dbReference>
<feature type="compositionally biased region" description="Basic residues" evidence="7">
    <location>
        <begin position="169"/>
        <end position="178"/>
    </location>
</feature>
<dbReference type="PRINTS" id="PR00058">
    <property type="entry name" value="RIBOSOMALL5"/>
</dbReference>
<evidence type="ECO:0000256" key="3">
    <source>
        <dbReference type="ARBA" id="ARBA00022490"/>
    </source>
</evidence>
<keyword evidence="6" id="KW-0687">Ribonucleoprotein</keyword>
<dbReference type="Pfam" id="PF14204">
    <property type="entry name" value="Ribosomal_L18_c"/>
    <property type="match status" value="1"/>
</dbReference>
<dbReference type="Gene3D" id="3.30.420.100">
    <property type="match status" value="2"/>
</dbReference>
<dbReference type="InterPro" id="IPR005485">
    <property type="entry name" value="Rbsml_uL18_euk_arch"/>
</dbReference>
<gene>
    <name evidence="9" type="ORF">OVA965_LOCUS163</name>
    <name evidence="10" type="ORF">TMI583_LOCUS163</name>
</gene>
<evidence type="ECO:0000256" key="2">
    <source>
        <dbReference type="ARBA" id="ARBA00007116"/>
    </source>
</evidence>
<evidence type="ECO:0000313" key="11">
    <source>
        <dbReference type="Proteomes" id="UP000677228"/>
    </source>
</evidence>
<keyword evidence="5" id="KW-0689">Ribosomal protein</keyword>
<feature type="region of interest" description="Disordered" evidence="7">
    <location>
        <begin position="148"/>
        <end position="188"/>
    </location>
</feature>
<dbReference type="InterPro" id="IPR025607">
    <property type="entry name" value="Ribosomal_uL18_C_euk"/>
</dbReference>
<dbReference type="Proteomes" id="UP000677228">
    <property type="component" value="Unassembled WGS sequence"/>
</dbReference>
<comment type="subcellular location">
    <subcellularLocation>
        <location evidence="1">Cytoplasm</location>
    </subcellularLocation>
</comment>
<dbReference type="GO" id="GO:0006412">
    <property type="term" value="P:translation"/>
    <property type="evidence" value="ECO:0007669"/>
    <property type="project" value="InterPro"/>
</dbReference>
<dbReference type="GO" id="GO:0000027">
    <property type="term" value="P:ribosomal large subunit assembly"/>
    <property type="evidence" value="ECO:0007669"/>
    <property type="project" value="TreeGrafter"/>
</dbReference>
<protein>
    <recommendedName>
        <fullName evidence="8">Large ribosomal subunit protein uL18 C-terminal eukaryotes domain-containing protein</fullName>
    </recommendedName>
</protein>
<dbReference type="Proteomes" id="UP000682733">
    <property type="component" value="Unassembled WGS sequence"/>
</dbReference>
<evidence type="ECO:0000256" key="7">
    <source>
        <dbReference type="SAM" id="MobiDB-lite"/>
    </source>
</evidence>
<proteinExistence type="inferred from homology"/>
<feature type="compositionally biased region" description="Polar residues" evidence="7">
    <location>
        <begin position="179"/>
        <end position="188"/>
    </location>
</feature>
<evidence type="ECO:0000313" key="10">
    <source>
        <dbReference type="EMBL" id="CAF3494532.1"/>
    </source>
</evidence>
<evidence type="ECO:0000256" key="1">
    <source>
        <dbReference type="ARBA" id="ARBA00004496"/>
    </source>
</evidence>
<evidence type="ECO:0000313" key="9">
    <source>
        <dbReference type="EMBL" id="CAF0722607.1"/>
    </source>
</evidence>
<evidence type="ECO:0000256" key="4">
    <source>
        <dbReference type="ARBA" id="ARBA00022730"/>
    </source>
</evidence>
<evidence type="ECO:0000256" key="5">
    <source>
        <dbReference type="ARBA" id="ARBA00022980"/>
    </source>
</evidence>